<dbReference type="GO" id="GO:0005886">
    <property type="term" value="C:plasma membrane"/>
    <property type="evidence" value="ECO:0007669"/>
    <property type="project" value="UniProtKB-SubCell"/>
</dbReference>
<evidence type="ECO:0000256" key="9">
    <source>
        <dbReference type="ARBA" id="ARBA00023136"/>
    </source>
</evidence>
<keyword evidence="6 11" id="KW-0375">Hydrogen ion transport</keyword>
<comment type="caution">
    <text evidence="14">The sequence shown here is derived from an EMBL/GenBank/DDBJ whole genome shotgun (WGS) entry which is preliminary data.</text>
</comment>
<gene>
    <name evidence="11" type="primary">atpB</name>
    <name evidence="14" type="ORF">C8P70_11452</name>
</gene>
<sequence>MKYLLVLSVVLMPFISKATNGDQTLADEIEEFDATELIQHHIADSHDFHLFDYNGDSYSLPLPIILWTKNGLVTFMSSEFKHDEDASVVVEKNGQEFVRYHGNIYYADAFASKVEGEHFEAPSVMDFSQRPVNFSITKNVFSLILSVILIFVLFNAVAKSYKKNDGAPKGLTGFLEPLVIFVRDEIAIPNIGEKKHGKFMPYLLTVFFLIWVNNLFGLIPFFPFSANLTGNIAFTFTMATITFLITIFSGNKNYWGHIFNTPGVPLWLAPIMIPVEIMGMFTKPIALMIRLFANITAGHIIILSLVSLIFIFKSVFISPVSGAFVLFMSALEILVAALQAYVFTLLSALFIGQAVEEGHH</sequence>
<dbReference type="PANTHER" id="PTHR11410:SF0">
    <property type="entry name" value="ATP SYNTHASE SUBUNIT A"/>
    <property type="match status" value="1"/>
</dbReference>
<evidence type="ECO:0000313" key="15">
    <source>
        <dbReference type="Proteomes" id="UP000295215"/>
    </source>
</evidence>
<dbReference type="Proteomes" id="UP000295215">
    <property type="component" value="Unassembled WGS sequence"/>
</dbReference>
<evidence type="ECO:0000256" key="10">
    <source>
        <dbReference type="ARBA" id="ARBA00023310"/>
    </source>
</evidence>
<dbReference type="CDD" id="cd00310">
    <property type="entry name" value="ATP-synt_Fo_a_6"/>
    <property type="match status" value="1"/>
</dbReference>
<evidence type="ECO:0000256" key="6">
    <source>
        <dbReference type="ARBA" id="ARBA00022781"/>
    </source>
</evidence>
<dbReference type="EMBL" id="SOAG01000014">
    <property type="protein sequence ID" value="TDS57919.1"/>
    <property type="molecule type" value="Genomic_DNA"/>
</dbReference>
<evidence type="ECO:0000256" key="4">
    <source>
        <dbReference type="ARBA" id="ARBA00022547"/>
    </source>
</evidence>
<keyword evidence="9 11" id="KW-0472">Membrane</keyword>
<keyword evidence="7 11" id="KW-1133">Transmembrane helix</keyword>
<dbReference type="Pfam" id="PF00119">
    <property type="entry name" value="ATP-synt_A"/>
    <property type="match status" value="1"/>
</dbReference>
<evidence type="ECO:0000256" key="13">
    <source>
        <dbReference type="SAM" id="SignalP"/>
    </source>
</evidence>
<dbReference type="PRINTS" id="PR00123">
    <property type="entry name" value="ATPASEA"/>
</dbReference>
<evidence type="ECO:0000256" key="8">
    <source>
        <dbReference type="ARBA" id="ARBA00023065"/>
    </source>
</evidence>
<feature type="transmembrane region" description="Helical" evidence="11">
    <location>
        <begin position="324"/>
        <end position="351"/>
    </location>
</feature>
<name>A0A4R7EW12_9FLAO</name>
<evidence type="ECO:0000256" key="12">
    <source>
        <dbReference type="RuleBase" id="RU000483"/>
    </source>
</evidence>
<keyword evidence="13" id="KW-0732">Signal</keyword>
<comment type="similarity">
    <text evidence="2 11 12">Belongs to the ATPase A chain family.</text>
</comment>
<keyword evidence="10 11" id="KW-0066">ATP synthesis</keyword>
<dbReference type="InterPro" id="IPR000568">
    <property type="entry name" value="ATP_synth_F0_asu"/>
</dbReference>
<evidence type="ECO:0000256" key="3">
    <source>
        <dbReference type="ARBA" id="ARBA00022448"/>
    </source>
</evidence>
<dbReference type="SUPFAM" id="SSF81336">
    <property type="entry name" value="F1F0 ATP synthase subunit A"/>
    <property type="match status" value="1"/>
</dbReference>
<dbReference type="AlphaFoldDB" id="A0A4R7EW12"/>
<evidence type="ECO:0000256" key="1">
    <source>
        <dbReference type="ARBA" id="ARBA00004141"/>
    </source>
</evidence>
<evidence type="ECO:0000256" key="11">
    <source>
        <dbReference type="HAMAP-Rule" id="MF_01393"/>
    </source>
</evidence>
<comment type="function">
    <text evidence="11 12">Key component of the proton channel; it plays a direct role in the translocation of protons across the membrane.</text>
</comment>
<feature type="transmembrane region" description="Helical" evidence="11">
    <location>
        <begin position="202"/>
        <end position="222"/>
    </location>
</feature>
<dbReference type="InterPro" id="IPR035908">
    <property type="entry name" value="F0_ATP_A_sf"/>
</dbReference>
<keyword evidence="8 11" id="KW-0406">Ion transport</keyword>
<feature type="transmembrane region" description="Helical" evidence="11">
    <location>
        <begin position="228"/>
        <end position="250"/>
    </location>
</feature>
<dbReference type="HAMAP" id="MF_01393">
    <property type="entry name" value="ATP_synth_a_bact"/>
    <property type="match status" value="1"/>
</dbReference>
<dbReference type="GO" id="GO:0045259">
    <property type="term" value="C:proton-transporting ATP synthase complex"/>
    <property type="evidence" value="ECO:0007669"/>
    <property type="project" value="UniProtKB-KW"/>
</dbReference>
<proteinExistence type="inferred from homology"/>
<dbReference type="NCBIfam" id="TIGR01131">
    <property type="entry name" value="ATP_synt_6_or_A"/>
    <property type="match status" value="1"/>
</dbReference>
<dbReference type="GO" id="GO:0046933">
    <property type="term" value="F:proton-transporting ATP synthase activity, rotational mechanism"/>
    <property type="evidence" value="ECO:0007669"/>
    <property type="project" value="UniProtKB-UniRule"/>
</dbReference>
<organism evidence="14 15">
    <name type="scientific">Myroides indicus</name>
    <dbReference type="NCBI Taxonomy" id="1323422"/>
    <lineage>
        <taxon>Bacteria</taxon>
        <taxon>Pseudomonadati</taxon>
        <taxon>Bacteroidota</taxon>
        <taxon>Flavobacteriia</taxon>
        <taxon>Flavobacteriales</taxon>
        <taxon>Flavobacteriaceae</taxon>
        <taxon>Myroides</taxon>
    </lineage>
</organism>
<feature type="chain" id="PRO_5020706570" description="ATP synthase subunit a" evidence="13">
    <location>
        <begin position="19"/>
        <end position="360"/>
    </location>
</feature>
<evidence type="ECO:0000256" key="5">
    <source>
        <dbReference type="ARBA" id="ARBA00022692"/>
    </source>
</evidence>
<feature type="transmembrane region" description="Helical" evidence="11">
    <location>
        <begin position="262"/>
        <end position="281"/>
    </location>
</feature>
<feature type="transmembrane region" description="Helical" evidence="11">
    <location>
        <begin position="287"/>
        <end position="312"/>
    </location>
</feature>
<evidence type="ECO:0000256" key="2">
    <source>
        <dbReference type="ARBA" id="ARBA00006810"/>
    </source>
</evidence>
<feature type="signal peptide" evidence="13">
    <location>
        <begin position="1"/>
        <end position="18"/>
    </location>
</feature>
<dbReference type="InterPro" id="IPR045083">
    <property type="entry name" value="ATP_synth_F0_asu_bact/mt"/>
</dbReference>
<dbReference type="Gene3D" id="1.20.120.220">
    <property type="entry name" value="ATP synthase, F0 complex, subunit A"/>
    <property type="match status" value="1"/>
</dbReference>
<comment type="subcellular location">
    <subcellularLocation>
        <location evidence="11 12">Cell membrane</location>
        <topology evidence="11 12">Multi-pass membrane protein</topology>
    </subcellularLocation>
    <subcellularLocation>
        <location evidence="1">Membrane</location>
        <topology evidence="1">Multi-pass membrane protein</topology>
    </subcellularLocation>
</comment>
<keyword evidence="11" id="KW-1003">Cell membrane</keyword>
<evidence type="ECO:0000313" key="14">
    <source>
        <dbReference type="EMBL" id="TDS57919.1"/>
    </source>
</evidence>
<reference evidence="14 15" key="1">
    <citation type="submission" date="2019-03" db="EMBL/GenBank/DDBJ databases">
        <title>Genomic Encyclopedia of Archaeal and Bacterial Type Strains, Phase II (KMG-II): from individual species to whole genera.</title>
        <authorList>
            <person name="Goeker M."/>
        </authorList>
    </citation>
    <scope>NUCLEOTIDE SEQUENCE [LARGE SCALE GENOMIC DNA]</scope>
    <source>
        <strain evidence="14 15">DSM 28213</strain>
    </source>
</reference>
<keyword evidence="15" id="KW-1185">Reference proteome</keyword>
<dbReference type="PANTHER" id="PTHR11410">
    <property type="entry name" value="ATP SYNTHASE SUBUNIT A"/>
    <property type="match status" value="1"/>
</dbReference>
<protein>
    <recommendedName>
        <fullName evidence="11 12">ATP synthase subunit a</fullName>
    </recommendedName>
    <alternativeName>
        <fullName evidence="11">ATP synthase F0 sector subunit a</fullName>
    </alternativeName>
    <alternativeName>
        <fullName evidence="11">F-ATPase subunit 6</fullName>
    </alternativeName>
</protein>
<keyword evidence="4 11" id="KW-0138">CF(0)</keyword>
<feature type="transmembrane region" description="Helical" evidence="11">
    <location>
        <begin position="140"/>
        <end position="158"/>
    </location>
</feature>
<keyword evidence="3 11" id="KW-0813">Transport</keyword>
<accession>A0A4R7EW12</accession>
<keyword evidence="5 11" id="KW-0812">Transmembrane</keyword>
<evidence type="ECO:0000256" key="7">
    <source>
        <dbReference type="ARBA" id="ARBA00022989"/>
    </source>
</evidence>